<organism evidence="1 2">
    <name type="scientific">Platanthera zijinensis</name>
    <dbReference type="NCBI Taxonomy" id="2320716"/>
    <lineage>
        <taxon>Eukaryota</taxon>
        <taxon>Viridiplantae</taxon>
        <taxon>Streptophyta</taxon>
        <taxon>Embryophyta</taxon>
        <taxon>Tracheophyta</taxon>
        <taxon>Spermatophyta</taxon>
        <taxon>Magnoliopsida</taxon>
        <taxon>Liliopsida</taxon>
        <taxon>Asparagales</taxon>
        <taxon>Orchidaceae</taxon>
        <taxon>Orchidoideae</taxon>
        <taxon>Orchideae</taxon>
        <taxon>Orchidinae</taxon>
        <taxon>Platanthera</taxon>
    </lineage>
</organism>
<keyword evidence="2" id="KW-1185">Reference proteome</keyword>
<comment type="caution">
    <text evidence="1">The sequence shown here is derived from an EMBL/GenBank/DDBJ whole genome shotgun (WGS) entry which is preliminary data.</text>
</comment>
<dbReference type="EMBL" id="JBBWWQ010000009">
    <property type="protein sequence ID" value="KAK8939269.1"/>
    <property type="molecule type" value="Genomic_DNA"/>
</dbReference>
<reference evidence="1 2" key="1">
    <citation type="journal article" date="2022" name="Nat. Plants">
        <title>Genomes of leafy and leafless Platanthera orchids illuminate the evolution of mycoheterotrophy.</title>
        <authorList>
            <person name="Li M.H."/>
            <person name="Liu K.W."/>
            <person name="Li Z."/>
            <person name="Lu H.C."/>
            <person name="Ye Q.L."/>
            <person name="Zhang D."/>
            <person name="Wang J.Y."/>
            <person name="Li Y.F."/>
            <person name="Zhong Z.M."/>
            <person name="Liu X."/>
            <person name="Yu X."/>
            <person name="Liu D.K."/>
            <person name="Tu X.D."/>
            <person name="Liu B."/>
            <person name="Hao Y."/>
            <person name="Liao X.Y."/>
            <person name="Jiang Y.T."/>
            <person name="Sun W.H."/>
            <person name="Chen J."/>
            <person name="Chen Y.Q."/>
            <person name="Ai Y."/>
            <person name="Zhai J.W."/>
            <person name="Wu S.S."/>
            <person name="Zhou Z."/>
            <person name="Hsiao Y.Y."/>
            <person name="Wu W.L."/>
            <person name="Chen Y.Y."/>
            <person name="Lin Y.F."/>
            <person name="Hsu J.L."/>
            <person name="Li C.Y."/>
            <person name="Wang Z.W."/>
            <person name="Zhao X."/>
            <person name="Zhong W.Y."/>
            <person name="Ma X.K."/>
            <person name="Ma L."/>
            <person name="Huang J."/>
            <person name="Chen G.Z."/>
            <person name="Huang M.Z."/>
            <person name="Huang L."/>
            <person name="Peng D.H."/>
            <person name="Luo Y.B."/>
            <person name="Zou S.Q."/>
            <person name="Chen S.P."/>
            <person name="Lan S."/>
            <person name="Tsai W.C."/>
            <person name="Van de Peer Y."/>
            <person name="Liu Z.J."/>
        </authorList>
    </citation>
    <scope>NUCLEOTIDE SEQUENCE [LARGE SCALE GENOMIC DNA]</scope>
    <source>
        <strain evidence="1">Lor287</strain>
    </source>
</reference>
<evidence type="ECO:0000313" key="1">
    <source>
        <dbReference type="EMBL" id="KAK8939269.1"/>
    </source>
</evidence>
<dbReference type="Proteomes" id="UP001418222">
    <property type="component" value="Unassembled WGS sequence"/>
</dbReference>
<dbReference type="AlphaFoldDB" id="A0AAP0BIS6"/>
<name>A0AAP0BIS6_9ASPA</name>
<accession>A0AAP0BIS6</accession>
<proteinExistence type="predicted"/>
<evidence type="ECO:0000313" key="2">
    <source>
        <dbReference type="Proteomes" id="UP001418222"/>
    </source>
</evidence>
<gene>
    <name evidence="1" type="ORF">KSP39_PZI011153</name>
</gene>
<sequence>MRPSSTGKDCRYLPAPTKMTIGGAPHYQTEPTKDGIDAGRRHAIGSHASDIGHSLRGTMRWSSGCTEITKTEITKTVQKFNHDCTSCTCCGNVLPLAVHNGCPTTQSEINFRDWHQTSRSIESRSYADDYEALRQGSRTFESLSYTDNYEALCQRSRTFESRSNTDDYEALRQQSRTFENISYADDYEAAEHILVEGGSRLNGTIYEKVEQERFQDDVKEQKTEYISEDYGELSVEINEGLHIVDGEDYVGPGYEEDFDGVGYDGPGYEDDFDVYYGDEDDYV</sequence>
<protein>
    <submittedName>
        <fullName evidence="1">Uncharacterized protein</fullName>
    </submittedName>
</protein>